<feature type="transmembrane region" description="Helical" evidence="12">
    <location>
        <begin position="25"/>
        <end position="45"/>
    </location>
</feature>
<dbReference type="Gene3D" id="3.30.1360.60">
    <property type="entry name" value="Glucose permease domain IIB"/>
    <property type="match status" value="1"/>
</dbReference>
<dbReference type="GO" id="GO:0008982">
    <property type="term" value="F:protein-N(PI)-phosphohistidine-sugar phosphotransferase activity"/>
    <property type="evidence" value="ECO:0007669"/>
    <property type="project" value="InterPro"/>
</dbReference>
<dbReference type="RefSeq" id="WP_013054318.1">
    <property type="nucleotide sequence ID" value="NC_014014.1"/>
</dbReference>
<dbReference type="PROSITE" id="PS51098">
    <property type="entry name" value="PTS_EIIB_TYPE_1"/>
    <property type="match status" value="1"/>
</dbReference>
<dbReference type="InterPro" id="IPR036878">
    <property type="entry name" value="Glu_permease_IIB"/>
</dbReference>
<dbReference type="STRING" id="512564.MCRO_0268"/>
<keyword evidence="7 12" id="KW-0812">Transmembrane</keyword>
<dbReference type="EMBL" id="CP001991">
    <property type="protein sequence ID" value="ADE19541.1"/>
    <property type="molecule type" value="Genomic_DNA"/>
</dbReference>
<feature type="transmembrane region" description="Helical" evidence="12">
    <location>
        <begin position="57"/>
        <end position="82"/>
    </location>
</feature>
<reference key="2">
    <citation type="submission" date="2010-03" db="EMBL/GenBank/DDBJ databases">
        <authorList>
            <person name="Ma Z."/>
            <person name="Wang X."/>
            <person name="Liu H."/>
        </authorList>
    </citation>
    <scope>NUCLEOTIDE SEQUENCE</scope>
    <source>
        <strain>MP145</strain>
    </source>
</reference>
<keyword evidence="10 12" id="KW-0472">Membrane</keyword>
<evidence type="ECO:0000256" key="2">
    <source>
        <dbReference type="ARBA" id="ARBA00022448"/>
    </source>
</evidence>
<organism evidence="15 16">
    <name type="scientific">Mycoplasma crocodyli (strain ATCC 51981 / MP145)</name>
    <dbReference type="NCBI Taxonomy" id="512564"/>
    <lineage>
        <taxon>Bacteria</taxon>
        <taxon>Bacillati</taxon>
        <taxon>Mycoplasmatota</taxon>
        <taxon>Mollicutes</taxon>
        <taxon>Mycoplasmataceae</taxon>
        <taxon>Mycoplasma</taxon>
    </lineage>
</organism>
<evidence type="ECO:0000313" key="16">
    <source>
        <dbReference type="Proteomes" id="UP000001845"/>
    </source>
</evidence>
<feature type="domain" description="PTS EIIB type-1" evidence="13">
    <location>
        <begin position="488"/>
        <end position="569"/>
    </location>
</feature>
<sequence>MNTATTQTSSFNHYFRKAMEKLGRVGKALMFPIAVLPIAAILLRIEADIPNDTAFSAAIGFMIVNAGGIVFDNLPILFAIGLAFGFTKDSRGEAAFAGFIAMVLLTALLSNKGLPHLIYKNLDLGAKEADGKNAEGIMQYTYGFKALFGSKYNAVMASNVLNGIVVGSLTAFIYNRIHSVDMPKLLAFFAGRRLVPAYTILAVMIFGVLWAIVFPWIAYLIYLISDALYKGASSGFVARAGIMGAYGFINRLLIPFGLHHIPNNLFWFQLGEFPTGKFDDKGVALLAHGDIFVFLNGVAKNNPGGIFQAGFFPTMMFGLPAMVGAFYLTAQGKEQKTRVLAMYGSAALVSFLSGITEPIEFAFMFVSPLLYFIHALLTGIFAFITGLFGIQIGFGFSAGFMDYVLSFPKSQAIIRESDVFINSPLRAVFANPLWILPIGAVCAGVYFTITFFMIKGLNLNTPGRGTNLIELAEDNADDVQLSSNSNMSTKAKLIVLGYGGWENIEEFANCSTRLRYIVKDGSKVNEALLKKAGAMGVVRLSDKSIQTIVGVEAETINGEIVDNKGTELK</sequence>
<dbReference type="AlphaFoldDB" id="D5E577"/>
<evidence type="ECO:0000256" key="7">
    <source>
        <dbReference type="ARBA" id="ARBA00022692"/>
    </source>
</evidence>
<reference evidence="15 16" key="3">
    <citation type="journal article" date="2011" name="J. Bacteriol.">
        <title>Genome sequences of Mycoplasma alligatoris A21JP2T and Mycoplasma crocodyli MP145T.</title>
        <authorList>
            <person name="Brown D.R."/>
            <person name="Farmerie W.G."/>
            <person name="May M."/>
            <person name="Benders G.A."/>
            <person name="Durkin A.S."/>
            <person name="Hlavinka K."/>
            <person name="Hostetler J."/>
            <person name="Jackson J."/>
            <person name="Johnson J."/>
            <person name="Miller R.H."/>
            <person name="Paralanov V."/>
            <person name="Radune D."/>
            <person name="Szczypinski B."/>
            <person name="Glass J.I."/>
        </authorList>
    </citation>
    <scope>NUCLEOTIDE SEQUENCE [LARGE SCALE GENOMIC DNA]</scope>
    <source>
        <strain evidence="16">ATCC 51981 / MP145</strain>
    </source>
</reference>
<dbReference type="InterPro" id="IPR013013">
    <property type="entry name" value="PTS_EIIC_1"/>
</dbReference>
<evidence type="ECO:0000256" key="8">
    <source>
        <dbReference type="ARBA" id="ARBA00022777"/>
    </source>
</evidence>
<dbReference type="OrthoDB" id="9764327at2"/>
<dbReference type="Pfam" id="PF00367">
    <property type="entry name" value="PTS_EIIB"/>
    <property type="match status" value="1"/>
</dbReference>
<dbReference type="InterPro" id="IPR018113">
    <property type="entry name" value="PTrfase_EIIB_Cys"/>
</dbReference>
<dbReference type="NCBIfam" id="TIGR00826">
    <property type="entry name" value="EIIB_glc"/>
    <property type="match status" value="1"/>
</dbReference>
<keyword evidence="3" id="KW-1003">Cell membrane</keyword>
<dbReference type="InterPro" id="IPR001996">
    <property type="entry name" value="PTS_IIB_1"/>
</dbReference>
<evidence type="ECO:0000256" key="12">
    <source>
        <dbReference type="SAM" id="Phobius"/>
    </source>
</evidence>
<dbReference type="GO" id="GO:0016301">
    <property type="term" value="F:kinase activity"/>
    <property type="evidence" value="ECO:0007669"/>
    <property type="project" value="UniProtKB-KW"/>
</dbReference>
<reference evidence="16" key="1">
    <citation type="submission" date="2010-03" db="EMBL/GenBank/DDBJ databases">
        <title>The complete genome of Mycoplasma crocodyli MP145.</title>
        <authorList>
            <person name="Glass J.I."/>
            <person name="Durkin A.S."/>
            <person name="Hostetler J."/>
            <person name="Jackson J."/>
            <person name="Johnson J."/>
            <person name="May M.A."/>
            <person name="Paralanov V."/>
            <person name="Radune D."/>
            <person name="Szczypinski B."/>
            <person name="Brown D.R."/>
        </authorList>
    </citation>
    <scope>NUCLEOTIDE SEQUENCE [LARGE SCALE GENOMIC DNA]</scope>
    <source>
        <strain evidence="16">ATCC 51981 / MP145</strain>
    </source>
</reference>
<dbReference type="Pfam" id="PF02378">
    <property type="entry name" value="PTS_EIIC"/>
    <property type="match status" value="1"/>
</dbReference>
<dbReference type="EC" id="2.7.1.69" evidence="15"/>
<evidence type="ECO:0000256" key="9">
    <source>
        <dbReference type="ARBA" id="ARBA00022989"/>
    </source>
</evidence>
<dbReference type="Proteomes" id="UP000001845">
    <property type="component" value="Chromosome"/>
</dbReference>
<accession>D5E577</accession>
<evidence type="ECO:0000256" key="5">
    <source>
        <dbReference type="ARBA" id="ARBA00022679"/>
    </source>
</evidence>
<keyword evidence="16" id="KW-1185">Reference proteome</keyword>
<dbReference type="KEGG" id="mcd:MCRO_0268"/>
<dbReference type="HOGENOM" id="CLU_012312_1_0_14"/>
<feature type="transmembrane region" description="Helical" evidence="12">
    <location>
        <begin position="433"/>
        <end position="454"/>
    </location>
</feature>
<dbReference type="eggNOG" id="COG1264">
    <property type="taxonomic scope" value="Bacteria"/>
</dbReference>
<feature type="active site" description="Phosphocysteine intermediate; for EIIB activity" evidence="11">
    <location>
        <position position="510"/>
    </location>
</feature>
<feature type="transmembrane region" description="Helical" evidence="12">
    <location>
        <begin position="340"/>
        <end position="366"/>
    </location>
</feature>
<keyword evidence="2" id="KW-0813">Transport</keyword>
<dbReference type="GO" id="GO:0090563">
    <property type="term" value="F:protein-phosphocysteine-sugar phosphotransferase activity"/>
    <property type="evidence" value="ECO:0007669"/>
    <property type="project" value="TreeGrafter"/>
</dbReference>
<evidence type="ECO:0000256" key="6">
    <source>
        <dbReference type="ARBA" id="ARBA00022683"/>
    </source>
</evidence>
<dbReference type="CDD" id="cd00212">
    <property type="entry name" value="PTS_IIB_glc"/>
    <property type="match status" value="1"/>
</dbReference>
<name>D5E577_MYCCM</name>
<dbReference type="GO" id="GO:0009401">
    <property type="term" value="P:phosphoenolpyruvate-dependent sugar phosphotransferase system"/>
    <property type="evidence" value="ECO:0007669"/>
    <property type="project" value="UniProtKB-KW"/>
</dbReference>
<dbReference type="EC" id="2.7.1.-" evidence="15"/>
<feature type="domain" description="PTS EIIC type-1" evidence="14">
    <location>
        <begin position="16"/>
        <end position="466"/>
    </location>
</feature>
<dbReference type="InterPro" id="IPR050429">
    <property type="entry name" value="PTS_Glucose_EIICBA"/>
</dbReference>
<protein>
    <submittedName>
        <fullName evidence="15">PTS system, N-acetylglucosamine-specific, IICBA component</fullName>
        <ecNumber evidence="15">2.7.1.-</ecNumber>
        <ecNumber evidence="15">2.7.1.69</ecNumber>
    </submittedName>
</protein>
<dbReference type="GO" id="GO:0005886">
    <property type="term" value="C:plasma membrane"/>
    <property type="evidence" value="ECO:0007669"/>
    <property type="project" value="UniProtKB-SubCell"/>
</dbReference>
<dbReference type="PANTHER" id="PTHR30009">
    <property type="entry name" value="CYTOCHROME C-TYPE SYNTHESIS PROTEIN AND PTS TRANSMEMBRANE COMPONENT"/>
    <property type="match status" value="1"/>
</dbReference>
<dbReference type="eggNOG" id="COG1263">
    <property type="taxonomic scope" value="Bacteria"/>
</dbReference>
<feature type="transmembrane region" description="Helical" evidence="12">
    <location>
        <begin position="195"/>
        <end position="224"/>
    </location>
</feature>
<evidence type="ECO:0000256" key="1">
    <source>
        <dbReference type="ARBA" id="ARBA00004651"/>
    </source>
</evidence>
<evidence type="ECO:0000256" key="10">
    <source>
        <dbReference type="ARBA" id="ARBA00023136"/>
    </source>
</evidence>
<dbReference type="InterPro" id="IPR003352">
    <property type="entry name" value="PTS_EIIC"/>
</dbReference>
<feature type="transmembrane region" description="Helical" evidence="12">
    <location>
        <begin position="154"/>
        <end position="174"/>
    </location>
</feature>
<evidence type="ECO:0000256" key="3">
    <source>
        <dbReference type="ARBA" id="ARBA00022475"/>
    </source>
</evidence>
<evidence type="ECO:0000259" key="14">
    <source>
        <dbReference type="PROSITE" id="PS51103"/>
    </source>
</evidence>
<evidence type="ECO:0000256" key="11">
    <source>
        <dbReference type="PROSITE-ProRule" id="PRU00421"/>
    </source>
</evidence>
<keyword evidence="4" id="KW-0762">Sugar transport</keyword>
<evidence type="ECO:0000256" key="4">
    <source>
        <dbReference type="ARBA" id="ARBA00022597"/>
    </source>
</evidence>
<gene>
    <name evidence="15" type="primary">nagE</name>
    <name evidence="15" type="ordered locus">MCRO_0268</name>
</gene>
<keyword evidence="6" id="KW-0598">Phosphotransferase system</keyword>
<feature type="transmembrane region" description="Helical" evidence="12">
    <location>
        <begin position="372"/>
        <end position="405"/>
    </location>
</feature>
<dbReference type="PROSITE" id="PS51103">
    <property type="entry name" value="PTS_EIIC_TYPE_1"/>
    <property type="match status" value="1"/>
</dbReference>
<keyword evidence="9 12" id="KW-1133">Transmembrane helix</keyword>
<dbReference type="SUPFAM" id="SSF55604">
    <property type="entry name" value="Glucose permease domain IIB"/>
    <property type="match status" value="1"/>
</dbReference>
<feature type="transmembrane region" description="Helical" evidence="12">
    <location>
        <begin position="305"/>
        <end position="328"/>
    </location>
</feature>
<evidence type="ECO:0000313" key="15">
    <source>
        <dbReference type="EMBL" id="ADE19541.1"/>
    </source>
</evidence>
<proteinExistence type="predicted"/>
<keyword evidence="8" id="KW-0418">Kinase</keyword>
<keyword evidence="5 15" id="KW-0808">Transferase</keyword>
<comment type="subcellular location">
    <subcellularLocation>
        <location evidence="1">Cell membrane</location>
        <topology evidence="1">Multi-pass membrane protein</topology>
    </subcellularLocation>
</comment>
<evidence type="ECO:0000259" key="13">
    <source>
        <dbReference type="PROSITE" id="PS51098"/>
    </source>
</evidence>
<feature type="transmembrane region" description="Helical" evidence="12">
    <location>
        <begin position="94"/>
        <end position="114"/>
    </location>
</feature>